<keyword evidence="2" id="KW-0732">Signal</keyword>
<dbReference type="CDD" id="cd01960">
    <property type="entry name" value="nsLTP1"/>
    <property type="match status" value="1"/>
</dbReference>
<dbReference type="PANTHER" id="PTHR33076">
    <property type="entry name" value="NON-SPECIFIC LIPID-TRANSFER PROTEIN 2-RELATED"/>
    <property type="match status" value="1"/>
</dbReference>
<sequence length="149" mass="16228">MARSLITLVLFFTAALSCTYTYTVFATPMPCNKVARMISPCASYLAGRSTIPYHLCCGGMTVLNRTAVTPSDKMTMCNCLKGVANHFPTVDFSRAALLPSLCGVSVNVTITPSMDCNRDEESLIVWTRVKTWTSHLQEALLGMIASGIY</sequence>
<reference evidence="4" key="1">
    <citation type="submission" date="2022-08" db="EMBL/GenBank/DDBJ databases">
        <authorList>
            <person name="Marques A."/>
        </authorList>
    </citation>
    <scope>NUCLEOTIDE SEQUENCE</scope>
    <source>
        <strain evidence="4">RhyPub2mFocal</strain>
        <tissue evidence="4">Leaves</tissue>
    </source>
</reference>
<evidence type="ECO:0000256" key="1">
    <source>
        <dbReference type="RuleBase" id="RU000628"/>
    </source>
</evidence>
<proteinExistence type="inferred from homology"/>
<dbReference type="GO" id="GO:0008289">
    <property type="term" value="F:lipid binding"/>
    <property type="evidence" value="ECO:0007669"/>
    <property type="project" value="UniProtKB-KW"/>
</dbReference>
<dbReference type="SMART" id="SM00499">
    <property type="entry name" value="AAI"/>
    <property type="match status" value="1"/>
</dbReference>
<dbReference type="Gene3D" id="1.10.110.10">
    <property type="entry name" value="Plant lipid-transfer and hydrophobic proteins"/>
    <property type="match status" value="1"/>
</dbReference>
<accession>A0AAV8HQC3</accession>
<keyword evidence="1" id="KW-0813">Transport</keyword>
<dbReference type="AlphaFoldDB" id="A0AAV8HQC3"/>
<comment type="function">
    <text evidence="1">Plant non-specific lipid-transfer proteins transfer phospholipids as well as galactolipids across membranes. May play a role in wax or cutin deposition in the cell walls of expanding epidermal cells and certain secretory tissues.</text>
</comment>
<feature type="domain" description="Bifunctional inhibitor/plant lipid transfer protein/seed storage helical" evidence="3">
    <location>
        <begin position="31"/>
        <end position="116"/>
    </location>
</feature>
<dbReference type="PROSITE" id="PS51257">
    <property type="entry name" value="PROKAR_LIPOPROTEIN"/>
    <property type="match status" value="1"/>
</dbReference>
<feature type="signal peptide" evidence="2">
    <location>
        <begin position="1"/>
        <end position="26"/>
    </location>
</feature>
<keyword evidence="1" id="KW-0446">Lipid-binding</keyword>
<dbReference type="Proteomes" id="UP001140206">
    <property type="component" value="Chromosome 1"/>
</dbReference>
<dbReference type="SUPFAM" id="SSF47699">
    <property type="entry name" value="Bifunctional inhibitor/lipid-transfer protein/seed storage 2S albumin"/>
    <property type="match status" value="1"/>
</dbReference>
<keyword evidence="5" id="KW-1185">Reference proteome</keyword>
<dbReference type="GO" id="GO:0006869">
    <property type="term" value="P:lipid transport"/>
    <property type="evidence" value="ECO:0007669"/>
    <property type="project" value="InterPro"/>
</dbReference>
<evidence type="ECO:0000313" key="5">
    <source>
        <dbReference type="Proteomes" id="UP001140206"/>
    </source>
</evidence>
<feature type="chain" id="PRO_5043361678" description="Non-specific lipid-transfer protein" evidence="2">
    <location>
        <begin position="27"/>
        <end position="149"/>
    </location>
</feature>
<evidence type="ECO:0000313" key="4">
    <source>
        <dbReference type="EMBL" id="KAJ4818436.1"/>
    </source>
</evidence>
<dbReference type="Pfam" id="PF00234">
    <property type="entry name" value="Tryp_alpha_amyl"/>
    <property type="match status" value="1"/>
</dbReference>
<name>A0AAV8HQC3_9POAL</name>
<dbReference type="EMBL" id="JAMFTS010000001">
    <property type="protein sequence ID" value="KAJ4818436.1"/>
    <property type="molecule type" value="Genomic_DNA"/>
</dbReference>
<comment type="similarity">
    <text evidence="1">Belongs to the plant LTP family.</text>
</comment>
<evidence type="ECO:0000256" key="2">
    <source>
        <dbReference type="SAM" id="SignalP"/>
    </source>
</evidence>
<dbReference type="InterPro" id="IPR016140">
    <property type="entry name" value="Bifunc_inhib/LTP/seed_store"/>
</dbReference>
<protein>
    <recommendedName>
        <fullName evidence="1">Non-specific lipid-transfer protein</fullName>
    </recommendedName>
</protein>
<comment type="caution">
    <text evidence="4">The sequence shown here is derived from an EMBL/GenBank/DDBJ whole genome shotgun (WGS) entry which is preliminary data.</text>
</comment>
<evidence type="ECO:0000259" key="3">
    <source>
        <dbReference type="SMART" id="SM00499"/>
    </source>
</evidence>
<dbReference type="InterPro" id="IPR036312">
    <property type="entry name" value="Bifun_inhib/LTP/seed_sf"/>
</dbReference>
<dbReference type="InterPro" id="IPR000528">
    <property type="entry name" value="Plant_nsLTP"/>
</dbReference>
<gene>
    <name evidence="4" type="ORF">LUZ62_031002</name>
</gene>
<dbReference type="PRINTS" id="PR00382">
    <property type="entry name" value="LIPIDTRNSFER"/>
</dbReference>
<organism evidence="4 5">
    <name type="scientific">Rhynchospora pubera</name>
    <dbReference type="NCBI Taxonomy" id="906938"/>
    <lineage>
        <taxon>Eukaryota</taxon>
        <taxon>Viridiplantae</taxon>
        <taxon>Streptophyta</taxon>
        <taxon>Embryophyta</taxon>
        <taxon>Tracheophyta</taxon>
        <taxon>Spermatophyta</taxon>
        <taxon>Magnoliopsida</taxon>
        <taxon>Liliopsida</taxon>
        <taxon>Poales</taxon>
        <taxon>Cyperaceae</taxon>
        <taxon>Cyperoideae</taxon>
        <taxon>Rhynchosporeae</taxon>
        <taxon>Rhynchospora</taxon>
    </lineage>
</organism>